<dbReference type="Proteomes" id="UP001178507">
    <property type="component" value="Unassembled WGS sequence"/>
</dbReference>
<dbReference type="EMBL" id="CAUJNA010002369">
    <property type="protein sequence ID" value="CAJ1392616.1"/>
    <property type="molecule type" value="Genomic_DNA"/>
</dbReference>
<reference evidence="1" key="1">
    <citation type="submission" date="2023-08" db="EMBL/GenBank/DDBJ databases">
        <authorList>
            <person name="Chen Y."/>
            <person name="Shah S."/>
            <person name="Dougan E. K."/>
            <person name="Thang M."/>
            <person name="Chan C."/>
        </authorList>
    </citation>
    <scope>NUCLEOTIDE SEQUENCE</scope>
</reference>
<gene>
    <name evidence="1" type="ORF">EVOR1521_LOCUS17666</name>
</gene>
<comment type="caution">
    <text evidence="1">The sequence shown here is derived from an EMBL/GenBank/DDBJ whole genome shotgun (WGS) entry which is preliminary data.</text>
</comment>
<dbReference type="AlphaFoldDB" id="A0AA36IRF9"/>
<name>A0AA36IRF9_9DINO</name>
<sequence>MASQASAKGQVSATLRPRLTGMLRGRLYPSERVHFDIDHEAIIRYQALEKKAKTGDKSSAKDGFCVQKFVRPEALAGDRHDARQYFNSFLNQCGKIAGDEGDRQSFSEFVYDTTAGKGASMNEDEQYEAIREVVVTFTKQDFSRLKGIAQKLLRYDRWPSTEETTDGRGR</sequence>
<accession>A0AA36IRF9</accession>
<proteinExistence type="predicted"/>
<protein>
    <submittedName>
        <fullName evidence="1">Uncharacterized protein</fullName>
    </submittedName>
</protein>
<evidence type="ECO:0000313" key="1">
    <source>
        <dbReference type="EMBL" id="CAJ1392616.1"/>
    </source>
</evidence>
<evidence type="ECO:0000313" key="2">
    <source>
        <dbReference type="Proteomes" id="UP001178507"/>
    </source>
</evidence>
<organism evidence="1 2">
    <name type="scientific">Effrenium voratum</name>
    <dbReference type="NCBI Taxonomy" id="2562239"/>
    <lineage>
        <taxon>Eukaryota</taxon>
        <taxon>Sar</taxon>
        <taxon>Alveolata</taxon>
        <taxon>Dinophyceae</taxon>
        <taxon>Suessiales</taxon>
        <taxon>Symbiodiniaceae</taxon>
        <taxon>Effrenium</taxon>
    </lineage>
</organism>
<keyword evidence="2" id="KW-1185">Reference proteome</keyword>